<name>A0A1L3JHW6_9FLAO</name>
<sequence>MRSNFLKLYIKKKLFIWWDFYNSNFNKIVREQIKDYKKIPIVIINFNQLENLKKLVSFLIKFEYNNIVIIDNLSTYPPLLEYYSEIENTVSVLKNKKNQGHRVFWNNKEYFNFYGKGYYVVTDPDVIPIEKCPQDFLSYFKKKLDSNKDITKVGFSLKIDDLPNHNSNKEKVINWEKKFWVDKDLEEDYIADIDTTFALYRPKQTFKFNNFYRAIRTKTPFLARHMGWYLNNKNLTNEEIYYMKTASKSGSWRVDENGVLIEKHYDEK</sequence>
<organism evidence="1 2">
    <name type="scientific">Tenacibaculum todarodis</name>
    <dbReference type="NCBI Taxonomy" id="1850252"/>
    <lineage>
        <taxon>Bacteria</taxon>
        <taxon>Pseudomonadati</taxon>
        <taxon>Bacteroidota</taxon>
        <taxon>Flavobacteriia</taxon>
        <taxon>Flavobacteriales</taxon>
        <taxon>Flavobacteriaceae</taxon>
        <taxon>Tenacibaculum</taxon>
    </lineage>
</organism>
<dbReference type="STRING" id="1850252.LPB136_04715"/>
<dbReference type="Proteomes" id="UP000181898">
    <property type="component" value="Chromosome"/>
</dbReference>
<dbReference type="RefSeq" id="WP_072555028.1">
    <property type="nucleotide sequence ID" value="NZ_CP018155.1"/>
</dbReference>
<gene>
    <name evidence="1" type="ORF">LPB136_04715</name>
</gene>
<evidence type="ECO:0000313" key="1">
    <source>
        <dbReference type="EMBL" id="APG64704.1"/>
    </source>
</evidence>
<dbReference type="SUPFAM" id="SSF53448">
    <property type="entry name" value="Nucleotide-diphospho-sugar transferases"/>
    <property type="match status" value="1"/>
</dbReference>
<dbReference type="EMBL" id="CP018155">
    <property type="protein sequence ID" value="APG64704.1"/>
    <property type="molecule type" value="Genomic_DNA"/>
</dbReference>
<reference evidence="1 2" key="1">
    <citation type="submission" date="2016-11" db="EMBL/GenBank/DDBJ databases">
        <title>Tenacibaculum sp. LPB0136, isolated from marine environment.</title>
        <authorList>
            <person name="Kim E."/>
            <person name="Yi H."/>
        </authorList>
    </citation>
    <scope>NUCLEOTIDE SEQUENCE [LARGE SCALE GENOMIC DNA]</scope>
    <source>
        <strain evidence="1 2">LPB0136</strain>
    </source>
</reference>
<protein>
    <recommendedName>
        <fullName evidence="3">Glycosyltransferase 2-like domain-containing protein</fullName>
    </recommendedName>
</protein>
<proteinExistence type="predicted"/>
<accession>A0A1L3JHW6</accession>
<evidence type="ECO:0000313" key="2">
    <source>
        <dbReference type="Proteomes" id="UP000181898"/>
    </source>
</evidence>
<dbReference type="KEGG" id="ten:LPB136_04715"/>
<dbReference type="InterPro" id="IPR029044">
    <property type="entry name" value="Nucleotide-diphossugar_trans"/>
</dbReference>
<evidence type="ECO:0008006" key="3">
    <source>
        <dbReference type="Google" id="ProtNLM"/>
    </source>
</evidence>
<dbReference type="AlphaFoldDB" id="A0A1L3JHW6"/>
<dbReference type="OrthoDB" id="1666251at2"/>
<keyword evidence="2" id="KW-1185">Reference proteome</keyword>